<dbReference type="InterPro" id="IPR045004">
    <property type="entry name" value="ECH_dom"/>
</dbReference>
<sequence length="198" mass="22698">MKKNLNNLTKKKLFQLNNYNNNSKKIEFNNINIQEFNNGCRKIIINRDENSNSINSEISTNFLLNKLNEYKEDKESKFIILCGDNNLPNSNSLLNQNSNKPIISFVNEITMGLTLHCSHRIVGDNAIWSIPKTNELFFSDLGTSHFLSRLGSVGLYLGIVRKNIRTTDLIKTNIANNYIPNELFDKAMCELCFSPMNK</sequence>
<dbReference type="KEGG" id="ddi:DDB_G0282681"/>
<dbReference type="eggNOG" id="KOG1684">
    <property type="taxonomic scope" value="Eukaryota"/>
</dbReference>
<evidence type="ECO:0000313" key="3">
    <source>
        <dbReference type="EMBL" id="EAL66200.1"/>
    </source>
</evidence>
<dbReference type="GO" id="GO:0003860">
    <property type="term" value="F:3-hydroxyisobutyryl-CoA hydrolase activity"/>
    <property type="evidence" value="ECO:0000318"/>
    <property type="project" value="GO_Central"/>
</dbReference>
<feature type="domain" description="Enoyl-CoA hydratase/isomerase" evidence="2">
    <location>
        <begin position="97"/>
        <end position="188"/>
    </location>
</feature>
<dbReference type="RefSeq" id="XP_640198.1">
    <property type="nucleotide sequence ID" value="XM_635106.1"/>
</dbReference>
<dbReference type="EMBL" id="AAFI02000047">
    <property type="protein sequence ID" value="EAL66200.1"/>
    <property type="molecule type" value="Genomic_DNA"/>
</dbReference>
<dbReference type="PaxDb" id="44689-DDB0204914"/>
<dbReference type="AlphaFoldDB" id="Q54S41"/>
<dbReference type="Gene3D" id="3.90.226.10">
    <property type="entry name" value="2-enoyl-CoA Hydratase, Chain A, domain 1"/>
    <property type="match status" value="1"/>
</dbReference>
<evidence type="ECO:0000313" key="4">
    <source>
        <dbReference type="Proteomes" id="UP000002195"/>
    </source>
</evidence>
<keyword evidence="1" id="KW-0378">Hydrolase</keyword>
<accession>Q54S41</accession>
<comment type="caution">
    <text evidence="3">The sequence shown here is derived from an EMBL/GenBank/DDBJ whole genome shotgun (WGS) entry which is preliminary data.</text>
</comment>
<dbReference type="FunCoup" id="Q54S41">
    <property type="interactions" value="5"/>
</dbReference>
<dbReference type="GO" id="GO:0006574">
    <property type="term" value="P:L-valine catabolic process"/>
    <property type="evidence" value="ECO:0000318"/>
    <property type="project" value="GO_Central"/>
</dbReference>
<reference evidence="3 4" key="1">
    <citation type="journal article" date="2005" name="Nature">
        <title>The genome of the social amoeba Dictyostelium discoideum.</title>
        <authorList>
            <consortium name="The Dictyostelium discoideum Sequencing Consortium"/>
            <person name="Eichinger L."/>
            <person name="Pachebat J.A."/>
            <person name="Glockner G."/>
            <person name="Rajandream M.A."/>
            <person name="Sucgang R."/>
            <person name="Berriman M."/>
            <person name="Song J."/>
            <person name="Olsen R."/>
            <person name="Szafranski K."/>
            <person name="Xu Q."/>
            <person name="Tunggal B."/>
            <person name="Kummerfeld S."/>
            <person name="Madera M."/>
            <person name="Konfortov B.A."/>
            <person name="Rivero F."/>
            <person name="Bankier A.T."/>
            <person name="Lehmann R."/>
            <person name="Hamlin N."/>
            <person name="Davies R."/>
            <person name="Gaudet P."/>
            <person name="Fey P."/>
            <person name="Pilcher K."/>
            <person name="Chen G."/>
            <person name="Saunders D."/>
            <person name="Sodergren E."/>
            <person name="Davis P."/>
            <person name="Kerhornou A."/>
            <person name="Nie X."/>
            <person name="Hall N."/>
            <person name="Anjard C."/>
            <person name="Hemphill L."/>
            <person name="Bason N."/>
            <person name="Farbrother P."/>
            <person name="Desany B."/>
            <person name="Just E."/>
            <person name="Morio T."/>
            <person name="Rost R."/>
            <person name="Churcher C."/>
            <person name="Cooper J."/>
            <person name="Haydock S."/>
            <person name="van Driessche N."/>
            <person name="Cronin A."/>
            <person name="Goodhead I."/>
            <person name="Muzny D."/>
            <person name="Mourier T."/>
            <person name="Pain A."/>
            <person name="Lu M."/>
            <person name="Harper D."/>
            <person name="Lindsay R."/>
            <person name="Hauser H."/>
            <person name="James K."/>
            <person name="Quiles M."/>
            <person name="Madan Babu M."/>
            <person name="Saito T."/>
            <person name="Buchrieser C."/>
            <person name="Wardroper A."/>
            <person name="Felder M."/>
            <person name="Thangavelu M."/>
            <person name="Johnson D."/>
            <person name="Knights A."/>
            <person name="Loulseged H."/>
            <person name="Mungall K."/>
            <person name="Oliver K."/>
            <person name="Price C."/>
            <person name="Quail M.A."/>
            <person name="Urushihara H."/>
            <person name="Hernandez J."/>
            <person name="Rabbinowitsch E."/>
            <person name="Steffen D."/>
            <person name="Sanders M."/>
            <person name="Ma J."/>
            <person name="Kohara Y."/>
            <person name="Sharp S."/>
            <person name="Simmonds M."/>
            <person name="Spiegler S."/>
            <person name="Tivey A."/>
            <person name="Sugano S."/>
            <person name="White B."/>
            <person name="Walker D."/>
            <person name="Woodward J."/>
            <person name="Winckler T."/>
            <person name="Tanaka Y."/>
            <person name="Shaulsky G."/>
            <person name="Schleicher M."/>
            <person name="Weinstock G."/>
            <person name="Rosenthal A."/>
            <person name="Cox E.C."/>
            <person name="Chisholm R.L."/>
            <person name="Gibbs R."/>
            <person name="Loomis W.F."/>
            <person name="Platzer M."/>
            <person name="Kay R.R."/>
            <person name="Williams J."/>
            <person name="Dear P.H."/>
            <person name="Noegel A.A."/>
            <person name="Barrell B."/>
            <person name="Kuspa A."/>
        </authorList>
    </citation>
    <scope>NUCLEOTIDE SEQUENCE [LARGE SCALE GENOMIC DNA]</scope>
    <source>
        <strain evidence="3 4">AX4</strain>
    </source>
</reference>
<gene>
    <name evidence="3" type="ORF">DDB_G0282681</name>
</gene>
<dbReference type="SMR" id="Q54S41"/>
<dbReference type="Proteomes" id="UP000002195">
    <property type="component" value="Unassembled WGS sequence"/>
</dbReference>
<dbReference type="Pfam" id="PF16113">
    <property type="entry name" value="ECH_2"/>
    <property type="match status" value="1"/>
</dbReference>
<dbReference type="GeneID" id="8623738"/>
<keyword evidence="4" id="KW-1185">Reference proteome</keyword>
<evidence type="ECO:0000256" key="1">
    <source>
        <dbReference type="ARBA" id="ARBA00022801"/>
    </source>
</evidence>
<dbReference type="VEuPathDB" id="AmoebaDB:DDB_G0282681"/>
<dbReference type="GO" id="GO:0005739">
    <property type="term" value="C:mitochondrion"/>
    <property type="evidence" value="ECO:0000318"/>
    <property type="project" value="GO_Central"/>
</dbReference>
<proteinExistence type="predicted"/>
<organism evidence="3 4">
    <name type="scientific">Dictyostelium discoideum</name>
    <name type="common">Social amoeba</name>
    <dbReference type="NCBI Taxonomy" id="44689"/>
    <lineage>
        <taxon>Eukaryota</taxon>
        <taxon>Amoebozoa</taxon>
        <taxon>Evosea</taxon>
        <taxon>Eumycetozoa</taxon>
        <taxon>Dictyostelia</taxon>
        <taxon>Dictyosteliales</taxon>
        <taxon>Dictyosteliaceae</taxon>
        <taxon>Dictyostelium</taxon>
    </lineage>
</organism>
<dbReference type="InterPro" id="IPR032259">
    <property type="entry name" value="HIBYL-CoA-H"/>
</dbReference>
<dbReference type="PANTHER" id="PTHR43176">
    <property type="entry name" value="3-HYDROXYISOBUTYRYL-COA HYDROLASE-RELATED"/>
    <property type="match status" value="1"/>
</dbReference>
<dbReference type="SUPFAM" id="SSF52096">
    <property type="entry name" value="ClpP/crotonase"/>
    <property type="match status" value="1"/>
</dbReference>
<dbReference type="InParanoid" id="Q54S41"/>
<dbReference type="PANTHER" id="PTHR43176:SF7">
    <property type="entry name" value="ENOYL-COA HYDRATASE_ISOMERASE DOMAIN-CONTAINING PROTEIN"/>
    <property type="match status" value="1"/>
</dbReference>
<dbReference type="InterPro" id="IPR029045">
    <property type="entry name" value="ClpP/crotonase-like_dom_sf"/>
</dbReference>
<protein>
    <recommendedName>
        <fullName evidence="2">Enoyl-CoA hydratase/isomerase domain-containing protein</fullName>
    </recommendedName>
</protein>
<evidence type="ECO:0000259" key="2">
    <source>
        <dbReference type="Pfam" id="PF16113"/>
    </source>
</evidence>
<name>Q54S41_DICDI</name>
<dbReference type="HOGENOM" id="CLU_1380338_0_0_1"/>
<dbReference type="STRING" id="44689.Q54S41"/>